<organism evidence="2 3">
    <name type="scientific">Pseudomonas alloputida</name>
    <dbReference type="NCBI Taxonomy" id="1940621"/>
    <lineage>
        <taxon>Bacteria</taxon>
        <taxon>Pseudomonadati</taxon>
        <taxon>Pseudomonadota</taxon>
        <taxon>Gammaproteobacteria</taxon>
        <taxon>Pseudomonadales</taxon>
        <taxon>Pseudomonadaceae</taxon>
        <taxon>Pseudomonas</taxon>
    </lineage>
</organism>
<reference evidence="2 3" key="1">
    <citation type="journal article" date="2019" name="Biocontrol Sci. Technol.">
        <title>Pseudomonas putida strain B2017 produced as technical grade active ingredient controls fungal and bacterial crop diseases.</title>
        <authorList>
            <person name="Oliver C."/>
            <person name="Hernandez I."/>
            <person name="Caminal M."/>
            <person name="Lara J.M."/>
            <person name="Fernandez C."/>
        </authorList>
    </citation>
    <scope>NUCLEOTIDE SEQUENCE [LARGE SCALE GENOMIC DNA]</scope>
    <source>
        <strain evidence="2 3">B2017</strain>
    </source>
</reference>
<protein>
    <submittedName>
        <fullName evidence="2">Outer membrane assembly protein</fullName>
    </submittedName>
</protein>
<feature type="non-terminal residue" evidence="2">
    <location>
        <position position="1"/>
    </location>
</feature>
<evidence type="ECO:0000313" key="2">
    <source>
        <dbReference type="EMBL" id="TRZ63572.1"/>
    </source>
</evidence>
<comment type="caution">
    <text evidence="2">The sequence shown here is derived from an EMBL/GenBank/DDBJ whole genome shotgun (WGS) entry which is preliminary data.</text>
</comment>
<keyword evidence="3" id="KW-1185">Reference proteome</keyword>
<feature type="region of interest" description="Disordered" evidence="1">
    <location>
        <begin position="1"/>
        <end position="24"/>
    </location>
</feature>
<sequence length="24" mass="2601">WPETNVGAGLPAKRRAGGARSHRR</sequence>
<evidence type="ECO:0000313" key="3">
    <source>
        <dbReference type="Proteomes" id="UP001165882"/>
    </source>
</evidence>
<name>A0ABY3DCZ8_9PSED</name>
<dbReference type="Proteomes" id="UP001165882">
    <property type="component" value="Unassembled WGS sequence"/>
</dbReference>
<dbReference type="EMBL" id="QWEF01000001">
    <property type="protein sequence ID" value="TRZ63572.1"/>
    <property type="molecule type" value="Genomic_DNA"/>
</dbReference>
<proteinExistence type="predicted"/>
<gene>
    <name evidence="2" type="ORF">DZA28_04145</name>
</gene>
<feature type="compositionally biased region" description="Basic residues" evidence="1">
    <location>
        <begin position="12"/>
        <end position="24"/>
    </location>
</feature>
<evidence type="ECO:0000256" key="1">
    <source>
        <dbReference type="SAM" id="MobiDB-lite"/>
    </source>
</evidence>
<accession>A0ABY3DCZ8</accession>